<dbReference type="Pfam" id="PF07637">
    <property type="entry name" value="PSD5"/>
    <property type="match status" value="1"/>
</dbReference>
<protein>
    <recommendedName>
        <fullName evidence="1">DUF1595 domain-containing protein</fullName>
    </recommendedName>
</protein>
<gene>
    <name evidence="2" type="ORF">Mal15_67180</name>
</gene>
<name>A0A5B9MRB6_9BACT</name>
<evidence type="ECO:0000313" key="2">
    <source>
        <dbReference type="EMBL" id="QEG02597.1"/>
    </source>
</evidence>
<reference evidence="2 3" key="1">
    <citation type="submission" date="2019-02" db="EMBL/GenBank/DDBJ databases">
        <title>Planctomycetal bacteria perform biofilm scaping via a novel small molecule.</title>
        <authorList>
            <person name="Jeske O."/>
            <person name="Boedeker C."/>
            <person name="Wiegand S."/>
            <person name="Breitling P."/>
            <person name="Kallscheuer N."/>
            <person name="Jogler M."/>
            <person name="Rohde M."/>
            <person name="Petersen J."/>
            <person name="Medema M.H."/>
            <person name="Surup F."/>
            <person name="Jogler C."/>
        </authorList>
    </citation>
    <scope>NUCLEOTIDE SEQUENCE [LARGE SCALE GENOMIC DNA]</scope>
    <source>
        <strain evidence="2 3">Mal15</strain>
    </source>
</reference>
<dbReference type="KEGG" id="smam:Mal15_67180"/>
<feature type="domain" description="DUF1595" evidence="1">
    <location>
        <begin position="85"/>
        <end position="140"/>
    </location>
</feature>
<sequence length="200" mass="22892">MGGTIRKVMEKFHPETIASNYKDGFSDKPAEPLETYISDVYEGPRIRIHWVKLEGPETDNWPPENYQRLLGTTKRGQIEQEPYDLIREFARRAFRRPVLNAEAELYQTFYDQEIASGATPVSALADTYKAILTSPNFLYIEAPIDEAAVEAAEEGLASKLRAYDLASRLSYALWGSMHDDRTKIWIQYSPKPCLSEPLRQ</sequence>
<evidence type="ECO:0000259" key="1">
    <source>
        <dbReference type="Pfam" id="PF07637"/>
    </source>
</evidence>
<dbReference type="InterPro" id="IPR013043">
    <property type="entry name" value="DUF1595"/>
</dbReference>
<organism evidence="2 3">
    <name type="scientific">Stieleria maiorica</name>
    <dbReference type="NCBI Taxonomy" id="2795974"/>
    <lineage>
        <taxon>Bacteria</taxon>
        <taxon>Pseudomonadati</taxon>
        <taxon>Planctomycetota</taxon>
        <taxon>Planctomycetia</taxon>
        <taxon>Pirellulales</taxon>
        <taxon>Pirellulaceae</taxon>
        <taxon>Stieleria</taxon>
    </lineage>
</organism>
<evidence type="ECO:0000313" key="3">
    <source>
        <dbReference type="Proteomes" id="UP000321353"/>
    </source>
</evidence>
<accession>A0A5B9MRB6</accession>
<dbReference type="EMBL" id="CP036264">
    <property type="protein sequence ID" value="QEG02597.1"/>
    <property type="molecule type" value="Genomic_DNA"/>
</dbReference>
<keyword evidence="3" id="KW-1185">Reference proteome</keyword>
<proteinExistence type="predicted"/>
<dbReference type="AlphaFoldDB" id="A0A5B9MRB6"/>
<dbReference type="Proteomes" id="UP000321353">
    <property type="component" value="Chromosome"/>
</dbReference>